<keyword evidence="8" id="KW-0520">NAD</keyword>
<dbReference type="OrthoDB" id="9791656at2"/>
<dbReference type="GO" id="GO:0005829">
    <property type="term" value="C:cytosol"/>
    <property type="evidence" value="ECO:0007669"/>
    <property type="project" value="TreeGrafter"/>
</dbReference>
<sequence length="318" mass="34382">MTDQSPFAFIPTAPGELPAAALDRADRLRGDNSALDRLWAEACVLLLDASGRALADADGQPAAPRGAELSRGTGGSGLATFLGLAADGRAWFSLDAELVAYAAPGTLDLRSAAALWPLQEAAVFAQARAMQHWHRRHRFCGACGAEMSVERGGWLRRCGGCGLEHYPRTDPAVIVAVSDGERLLLGRQRDWPPGRHSVIAGFVEPGESLEQAVAREVEEETGLRIRHCRYLASQPWPFPGTLMLGFVAEADPVEPQVGEELEAARWFTADEIREAARREAVGQTEGADLLLSTPISISRWLIDQWLTNNESEGAKPPE</sequence>
<dbReference type="PROSITE" id="PS51462">
    <property type="entry name" value="NUDIX"/>
    <property type="match status" value="1"/>
</dbReference>
<dbReference type="NCBIfam" id="NF001299">
    <property type="entry name" value="PRK00241.1"/>
    <property type="match status" value="1"/>
</dbReference>
<dbReference type="InterPro" id="IPR050241">
    <property type="entry name" value="NAD-cap_RNA_hydrolase_NudC"/>
</dbReference>
<dbReference type="InterPro" id="IPR000086">
    <property type="entry name" value="NUDIX_hydrolase_dom"/>
</dbReference>
<dbReference type="GO" id="GO:0110153">
    <property type="term" value="F:RNA NAD-cap (NMN-forming) hydrolase activity"/>
    <property type="evidence" value="ECO:0007669"/>
    <property type="project" value="RHEA"/>
</dbReference>
<dbReference type="GO" id="GO:0019677">
    <property type="term" value="P:NAD+ catabolic process"/>
    <property type="evidence" value="ECO:0007669"/>
    <property type="project" value="TreeGrafter"/>
</dbReference>
<dbReference type="InterPro" id="IPR020476">
    <property type="entry name" value="Nudix_hydrolase"/>
</dbReference>
<dbReference type="Pfam" id="PF00293">
    <property type="entry name" value="NUDIX"/>
    <property type="match status" value="1"/>
</dbReference>
<evidence type="ECO:0000313" key="12">
    <source>
        <dbReference type="EMBL" id="QDH69052.1"/>
    </source>
</evidence>
<protein>
    <recommendedName>
        <fullName evidence="4">NAD(+) diphosphatase</fullName>
        <ecNumber evidence="4">3.6.1.22</ecNumber>
    </recommendedName>
</protein>
<evidence type="ECO:0000259" key="11">
    <source>
        <dbReference type="PROSITE" id="PS51462"/>
    </source>
</evidence>
<dbReference type="Proteomes" id="UP000317199">
    <property type="component" value="Chromosome"/>
</dbReference>
<dbReference type="InterPro" id="IPR015797">
    <property type="entry name" value="NUDIX_hydrolase-like_dom_sf"/>
</dbReference>
<dbReference type="Pfam" id="PF09297">
    <property type="entry name" value="Zn_ribbon_NUD"/>
    <property type="match status" value="1"/>
</dbReference>
<gene>
    <name evidence="12" type="primary">nudC</name>
    <name evidence="12" type="ORF">FKV23_02245</name>
</gene>
<dbReference type="Gene3D" id="3.90.79.20">
    <property type="match status" value="1"/>
</dbReference>
<dbReference type="KEGG" id="lyj:FKV23_02245"/>
<accession>A0A514BNV2</accession>
<dbReference type="SUPFAM" id="SSF55811">
    <property type="entry name" value="Nudix"/>
    <property type="match status" value="1"/>
</dbReference>
<organism evidence="12 13">
    <name type="scientific">Marilutibacter alkalisoli</name>
    <dbReference type="NCBI Taxonomy" id="2591633"/>
    <lineage>
        <taxon>Bacteria</taxon>
        <taxon>Pseudomonadati</taxon>
        <taxon>Pseudomonadota</taxon>
        <taxon>Gammaproteobacteria</taxon>
        <taxon>Lysobacterales</taxon>
        <taxon>Lysobacteraceae</taxon>
        <taxon>Marilutibacter</taxon>
    </lineage>
</organism>
<evidence type="ECO:0000256" key="10">
    <source>
        <dbReference type="RuleBase" id="RU003476"/>
    </source>
</evidence>
<dbReference type="PRINTS" id="PR00502">
    <property type="entry name" value="NUDIXFAMILY"/>
</dbReference>
<comment type="catalytic activity">
    <reaction evidence="9">
        <text>a 5'-end NAD(+)-phospho-ribonucleoside in mRNA + H2O = a 5'-end phospho-adenosine-phospho-ribonucleoside in mRNA + beta-nicotinamide D-ribonucleotide + 2 H(+)</text>
        <dbReference type="Rhea" id="RHEA:60876"/>
        <dbReference type="Rhea" id="RHEA-COMP:15698"/>
        <dbReference type="Rhea" id="RHEA-COMP:15719"/>
        <dbReference type="ChEBI" id="CHEBI:14649"/>
        <dbReference type="ChEBI" id="CHEBI:15377"/>
        <dbReference type="ChEBI" id="CHEBI:15378"/>
        <dbReference type="ChEBI" id="CHEBI:144029"/>
        <dbReference type="ChEBI" id="CHEBI:144051"/>
    </reaction>
    <physiologicalReaction direction="left-to-right" evidence="9">
        <dbReference type="Rhea" id="RHEA:60877"/>
    </physiologicalReaction>
</comment>
<comment type="similarity">
    <text evidence="3">Belongs to the Nudix hydrolase family. NudC subfamily.</text>
</comment>
<dbReference type="EMBL" id="CP041242">
    <property type="protein sequence ID" value="QDH69052.1"/>
    <property type="molecule type" value="Genomic_DNA"/>
</dbReference>
<keyword evidence="7" id="KW-0460">Magnesium</keyword>
<comment type="cofactor">
    <cofactor evidence="2">
        <name>Zn(2+)</name>
        <dbReference type="ChEBI" id="CHEBI:29105"/>
    </cofactor>
</comment>
<feature type="domain" description="Nudix hydrolase" evidence="11">
    <location>
        <begin position="167"/>
        <end position="303"/>
    </location>
</feature>
<keyword evidence="13" id="KW-1185">Reference proteome</keyword>
<dbReference type="Gene3D" id="3.90.79.10">
    <property type="entry name" value="Nucleoside Triphosphate Pyrophosphohydrolase"/>
    <property type="match status" value="1"/>
</dbReference>
<evidence type="ECO:0000256" key="1">
    <source>
        <dbReference type="ARBA" id="ARBA00001946"/>
    </source>
</evidence>
<dbReference type="RefSeq" id="WP_141622394.1">
    <property type="nucleotide sequence ID" value="NZ_CP041242.1"/>
</dbReference>
<dbReference type="PROSITE" id="PS00893">
    <property type="entry name" value="NUDIX_BOX"/>
    <property type="match status" value="1"/>
</dbReference>
<dbReference type="GO" id="GO:0046872">
    <property type="term" value="F:metal ion binding"/>
    <property type="evidence" value="ECO:0007669"/>
    <property type="project" value="UniProtKB-KW"/>
</dbReference>
<evidence type="ECO:0000256" key="2">
    <source>
        <dbReference type="ARBA" id="ARBA00001947"/>
    </source>
</evidence>
<evidence type="ECO:0000256" key="4">
    <source>
        <dbReference type="ARBA" id="ARBA00012381"/>
    </source>
</evidence>
<name>A0A514BNV2_9GAMM</name>
<dbReference type="GO" id="GO:0035529">
    <property type="term" value="F:NADH pyrophosphatase activity"/>
    <property type="evidence" value="ECO:0007669"/>
    <property type="project" value="TreeGrafter"/>
</dbReference>
<dbReference type="PANTHER" id="PTHR42904">
    <property type="entry name" value="NUDIX HYDROLASE, NUDC SUBFAMILY"/>
    <property type="match status" value="1"/>
</dbReference>
<dbReference type="PANTHER" id="PTHR42904:SF6">
    <property type="entry name" value="NAD-CAPPED RNA HYDROLASE NUDT12"/>
    <property type="match status" value="1"/>
</dbReference>
<evidence type="ECO:0000256" key="6">
    <source>
        <dbReference type="ARBA" id="ARBA00022801"/>
    </source>
</evidence>
<proteinExistence type="inferred from homology"/>
<dbReference type="InterPro" id="IPR049734">
    <property type="entry name" value="NudC-like_C"/>
</dbReference>
<evidence type="ECO:0000256" key="5">
    <source>
        <dbReference type="ARBA" id="ARBA00022723"/>
    </source>
</evidence>
<dbReference type="AlphaFoldDB" id="A0A514BNV2"/>
<keyword evidence="6 10" id="KW-0378">Hydrolase</keyword>
<comment type="cofactor">
    <cofactor evidence="1">
        <name>Mg(2+)</name>
        <dbReference type="ChEBI" id="CHEBI:18420"/>
    </cofactor>
</comment>
<evidence type="ECO:0000256" key="8">
    <source>
        <dbReference type="ARBA" id="ARBA00023027"/>
    </source>
</evidence>
<evidence type="ECO:0000256" key="7">
    <source>
        <dbReference type="ARBA" id="ARBA00022842"/>
    </source>
</evidence>
<evidence type="ECO:0000256" key="9">
    <source>
        <dbReference type="ARBA" id="ARBA00023679"/>
    </source>
</evidence>
<dbReference type="InterPro" id="IPR020084">
    <property type="entry name" value="NUDIX_hydrolase_CS"/>
</dbReference>
<dbReference type="CDD" id="cd03429">
    <property type="entry name" value="NUDIX_NADH_pyrophosphatase_Nudt13"/>
    <property type="match status" value="1"/>
</dbReference>
<reference evidence="12 13" key="1">
    <citation type="submission" date="2019-06" db="EMBL/GenBank/DDBJ databases">
        <title>Lysobacter alkalisoli sp. nov. isolated from saline-alkali soil.</title>
        <authorList>
            <person name="Sun J.-Q."/>
            <person name="Xu L."/>
        </authorList>
    </citation>
    <scope>NUCLEOTIDE SEQUENCE [LARGE SCALE GENOMIC DNA]</scope>
    <source>
        <strain evidence="12 13">SJ-36</strain>
    </source>
</reference>
<evidence type="ECO:0000256" key="3">
    <source>
        <dbReference type="ARBA" id="ARBA00009595"/>
    </source>
</evidence>
<evidence type="ECO:0000313" key="13">
    <source>
        <dbReference type="Proteomes" id="UP000317199"/>
    </source>
</evidence>
<keyword evidence="5" id="KW-0479">Metal-binding</keyword>
<dbReference type="EC" id="3.6.1.22" evidence="4"/>
<dbReference type="GO" id="GO:0006742">
    <property type="term" value="P:NADP+ catabolic process"/>
    <property type="evidence" value="ECO:0007669"/>
    <property type="project" value="TreeGrafter"/>
</dbReference>
<dbReference type="InterPro" id="IPR015376">
    <property type="entry name" value="Znr_NADH_PPase"/>
</dbReference>